<dbReference type="SUPFAM" id="SSF51306">
    <property type="entry name" value="LexA/Signal peptidase"/>
    <property type="match status" value="1"/>
</dbReference>
<keyword evidence="3" id="KW-1185">Reference proteome</keyword>
<dbReference type="Proteomes" id="UP000248745">
    <property type="component" value="Unassembled WGS sequence"/>
</dbReference>
<organism evidence="2 3">
    <name type="scientific">Taibaiella soli</name>
    <dbReference type="NCBI Taxonomy" id="1649169"/>
    <lineage>
        <taxon>Bacteria</taxon>
        <taxon>Pseudomonadati</taxon>
        <taxon>Bacteroidota</taxon>
        <taxon>Chitinophagia</taxon>
        <taxon>Chitinophagales</taxon>
        <taxon>Chitinophagaceae</taxon>
        <taxon>Taibaiella</taxon>
    </lineage>
</organism>
<name>A0A2W2APP1_9BACT</name>
<dbReference type="InterPro" id="IPR036286">
    <property type="entry name" value="LexA/Signal_pep-like_sf"/>
</dbReference>
<accession>A0A2W2APP1</accession>
<dbReference type="AlphaFoldDB" id="A0A2W2APP1"/>
<sequence length="106" mass="12199">MNKFERLKRALETEGNGKMKAFGNSMLPILKSGSLLSFETSDDYEIGDIVFCKVKGRYIDAHKIVKKDTNKGYLIANNHGYENGWTRIIYGRVTEGEFQNKVIYKR</sequence>
<dbReference type="OrthoDB" id="8448202at2"/>
<protein>
    <submittedName>
        <fullName evidence="2">S26 family signal peptidase</fullName>
    </submittedName>
</protein>
<evidence type="ECO:0000259" key="1">
    <source>
        <dbReference type="Pfam" id="PF00717"/>
    </source>
</evidence>
<evidence type="ECO:0000313" key="2">
    <source>
        <dbReference type="EMBL" id="PZF74370.1"/>
    </source>
</evidence>
<dbReference type="CDD" id="cd06529">
    <property type="entry name" value="S24_LexA-like"/>
    <property type="match status" value="1"/>
</dbReference>
<evidence type="ECO:0000313" key="3">
    <source>
        <dbReference type="Proteomes" id="UP000248745"/>
    </source>
</evidence>
<feature type="domain" description="Peptidase S24/S26A/S26B/S26C" evidence="1">
    <location>
        <begin position="20"/>
        <end position="83"/>
    </location>
</feature>
<dbReference type="Pfam" id="PF00717">
    <property type="entry name" value="Peptidase_S24"/>
    <property type="match status" value="1"/>
</dbReference>
<dbReference type="EMBL" id="QKTW01000003">
    <property type="protein sequence ID" value="PZF74370.1"/>
    <property type="molecule type" value="Genomic_DNA"/>
</dbReference>
<dbReference type="RefSeq" id="WP_110997207.1">
    <property type="nucleotide sequence ID" value="NZ_QKTW01000003.1"/>
</dbReference>
<reference evidence="2 3" key="1">
    <citation type="submission" date="2018-06" db="EMBL/GenBank/DDBJ databases">
        <title>Mucibacter soli gen. nov., sp. nov., a new member of the family Chitinophagaceae producing mucin.</title>
        <authorList>
            <person name="Kim M.-K."/>
            <person name="Park S."/>
            <person name="Kim T.-S."/>
            <person name="Joung Y."/>
            <person name="Han J.-H."/>
            <person name="Kim S.B."/>
        </authorList>
    </citation>
    <scope>NUCLEOTIDE SEQUENCE [LARGE SCALE GENOMIC DNA]</scope>
    <source>
        <strain evidence="2 3">R1-15</strain>
    </source>
</reference>
<dbReference type="Gene3D" id="2.10.109.10">
    <property type="entry name" value="Umud Fragment, subunit A"/>
    <property type="match status" value="1"/>
</dbReference>
<gene>
    <name evidence="2" type="ORF">DN068_01970</name>
</gene>
<dbReference type="InterPro" id="IPR015927">
    <property type="entry name" value="Peptidase_S24_S26A/B/C"/>
</dbReference>
<dbReference type="InterPro" id="IPR039418">
    <property type="entry name" value="LexA-like"/>
</dbReference>
<comment type="caution">
    <text evidence="2">The sequence shown here is derived from an EMBL/GenBank/DDBJ whole genome shotgun (WGS) entry which is preliminary data.</text>
</comment>
<proteinExistence type="predicted"/>